<feature type="non-terminal residue" evidence="2">
    <location>
        <position position="1"/>
    </location>
</feature>
<evidence type="ECO:0000313" key="3">
    <source>
        <dbReference type="Proteomes" id="UP000027644"/>
    </source>
</evidence>
<dbReference type="AlphaFoldDB" id="A0A074V987"/>
<evidence type="ECO:0000313" key="2">
    <source>
        <dbReference type="EMBL" id="KEQ01963.1"/>
    </source>
</evidence>
<sequence length="48" mass="5693">LDLIPLRDLIALVHVNIVILFLFPVYRLNPAIYLVFYLENHQYIPVDI</sequence>
<comment type="caution">
    <text evidence="2">The sequence shown here is derived from an EMBL/GenBank/DDBJ whole genome shotgun (WGS) entry which is preliminary data.</text>
</comment>
<reference evidence="2 3" key="1">
    <citation type="journal article" date="2014" name="PLoS Genet.">
        <title>Hidden diversity in honey bee gut symbionts detected by single-cell genomics.</title>
        <authorList>
            <person name="Engel P."/>
            <person name="Stepanauskas R."/>
            <person name="Moran N."/>
        </authorList>
    </citation>
    <scope>NUCLEOTIDE SEQUENCE [LARGE SCALE GENOMIC DNA]</scope>
    <source>
        <strain evidence="2 3">SCGC AB-598-J21</strain>
    </source>
</reference>
<keyword evidence="1" id="KW-1133">Transmembrane helix</keyword>
<feature type="transmembrane region" description="Helical" evidence="1">
    <location>
        <begin position="6"/>
        <end position="26"/>
    </location>
</feature>
<keyword evidence="1" id="KW-0812">Transmembrane</keyword>
<protein>
    <submittedName>
        <fullName evidence="2">Uncharacterized protein</fullName>
    </submittedName>
</protein>
<dbReference type="Proteomes" id="UP000027644">
    <property type="component" value="Unassembled WGS sequence"/>
</dbReference>
<proteinExistence type="predicted"/>
<name>A0A074V987_9NEIS</name>
<accession>A0A074V987</accession>
<gene>
    <name evidence="2" type="ORF">SASC598J21_002540</name>
</gene>
<organism evidence="2 3">
    <name type="scientific">Snodgrassella alvi SCGC AB-598-J21</name>
    <dbReference type="NCBI Taxonomy" id="1385367"/>
    <lineage>
        <taxon>Bacteria</taxon>
        <taxon>Pseudomonadati</taxon>
        <taxon>Pseudomonadota</taxon>
        <taxon>Betaproteobacteria</taxon>
        <taxon>Neisseriales</taxon>
        <taxon>Neisseriaceae</taxon>
        <taxon>Snodgrassella</taxon>
    </lineage>
</organism>
<dbReference type="EMBL" id="AVQL01000208">
    <property type="protein sequence ID" value="KEQ01963.1"/>
    <property type="molecule type" value="Genomic_DNA"/>
</dbReference>
<keyword evidence="1" id="KW-0472">Membrane</keyword>
<evidence type="ECO:0000256" key="1">
    <source>
        <dbReference type="SAM" id="Phobius"/>
    </source>
</evidence>